<comment type="subcellular location">
    <subcellularLocation>
        <location evidence="1">Cell outer membrane</location>
        <topology evidence="1">Multi-pass membrane protein</topology>
    </subcellularLocation>
</comment>
<dbReference type="PATRIC" id="fig|1590043.3.peg.359"/>
<feature type="signal peptide" evidence="8">
    <location>
        <begin position="1"/>
        <end position="32"/>
    </location>
</feature>
<evidence type="ECO:0000256" key="4">
    <source>
        <dbReference type="ARBA" id="ARBA00022692"/>
    </source>
</evidence>
<evidence type="ECO:0000256" key="2">
    <source>
        <dbReference type="ARBA" id="ARBA00008163"/>
    </source>
</evidence>
<proteinExistence type="inferred from homology"/>
<dbReference type="AlphaFoldDB" id="A0A0Q9Z185"/>
<keyword evidence="7" id="KW-0998">Cell outer membrane</keyword>
<keyword evidence="6" id="KW-0472">Membrane</keyword>
<dbReference type="InterPro" id="IPR005017">
    <property type="entry name" value="OMPP1/FadL/TodX"/>
</dbReference>
<dbReference type="Gene3D" id="2.40.160.60">
    <property type="entry name" value="Outer membrane protein transport protein (OMPP1/FadL/TodX)"/>
    <property type="match status" value="1"/>
</dbReference>
<dbReference type="EMBL" id="LKAJ01000001">
    <property type="protein sequence ID" value="KRG22817.1"/>
    <property type="molecule type" value="Genomic_DNA"/>
</dbReference>
<comment type="similarity">
    <text evidence="2">Belongs to the OmpP1/FadL family.</text>
</comment>
<comment type="caution">
    <text evidence="9">The sequence shown here is derived from an EMBL/GenBank/DDBJ whole genome shotgun (WGS) entry which is preliminary data.</text>
</comment>
<dbReference type="PANTHER" id="PTHR35093">
    <property type="entry name" value="OUTER MEMBRANE PROTEIN NMB0088-RELATED"/>
    <property type="match status" value="1"/>
</dbReference>
<evidence type="ECO:0000256" key="6">
    <source>
        <dbReference type="ARBA" id="ARBA00023136"/>
    </source>
</evidence>
<evidence type="ECO:0000256" key="7">
    <source>
        <dbReference type="ARBA" id="ARBA00023237"/>
    </source>
</evidence>
<gene>
    <name evidence="9" type="primary">fadL_1</name>
    <name evidence="9" type="ORF">HT99x_00358</name>
</gene>
<organism evidence="9">
    <name type="scientific">Candidatus Berkiella aquae</name>
    <dbReference type="NCBI Taxonomy" id="295108"/>
    <lineage>
        <taxon>Bacteria</taxon>
        <taxon>Pseudomonadati</taxon>
        <taxon>Pseudomonadota</taxon>
        <taxon>Gammaproteobacteria</taxon>
        <taxon>Candidatus Berkiellales</taxon>
        <taxon>Candidatus Berkiellaceae</taxon>
        <taxon>Candidatus Berkiella</taxon>
    </lineage>
</organism>
<evidence type="ECO:0000313" key="9">
    <source>
        <dbReference type="EMBL" id="KRG22817.1"/>
    </source>
</evidence>
<evidence type="ECO:0000256" key="1">
    <source>
        <dbReference type="ARBA" id="ARBA00004571"/>
    </source>
</evidence>
<accession>A0A0Q9Z185</accession>
<keyword evidence="5 8" id="KW-0732">Signal</keyword>
<feature type="chain" id="PRO_5006388998" evidence="8">
    <location>
        <begin position="33"/>
        <end position="448"/>
    </location>
</feature>
<dbReference type="PANTHER" id="PTHR35093:SF8">
    <property type="entry name" value="OUTER MEMBRANE PROTEIN NMB0088-RELATED"/>
    <property type="match status" value="1"/>
</dbReference>
<name>A0A0Q9Z185_9GAMM</name>
<evidence type="ECO:0000256" key="5">
    <source>
        <dbReference type="ARBA" id="ARBA00022729"/>
    </source>
</evidence>
<sequence length="448" mass="48896">MARNWDPSTMKSTIKNITSSLVLCCLSSQVFASGFALLENNVTNLGLAYSGTAALGEDVSTNFYNAAALSRIEKNQVVLGVNVIQGDFDFDARSSNVSLLPATPVPGSQSDDPGTVVPVPNFHLGARIDDNWVFGFSVTSPFGLKSDYDRDGIARYMATKSEVITLNFSPSISYQPWRCISIGAGPDATWVKAKLEARVGTGNPVADGFQKNNAQGWGYGWHAGILYEWRDTTRVGLNYRSKINVHADGPSEILPPFVPGTPFAGATMTLQEVSARVVLPESITVSGYHELNEKIALTADVAWTNWSRFDALSLRFTPGSATGLDTTTIEQFKDTWRFALGGIYTLNNCWSFKAGLAFDETPTQDQTRTARIPDEDRTWVAIGAAYTLNKCWRFDVGYAHLFFKDATIDESAPNRSGAPFTLASQARLAGDYDSSANIVGIQMRYDFV</sequence>
<dbReference type="STRING" id="295108.HT99x_00358"/>
<dbReference type="GO" id="GO:0015483">
    <property type="term" value="F:long-chain fatty acid transporting porin activity"/>
    <property type="evidence" value="ECO:0007669"/>
    <property type="project" value="TreeGrafter"/>
</dbReference>
<keyword evidence="4" id="KW-0812">Transmembrane</keyword>
<dbReference type="SUPFAM" id="SSF56935">
    <property type="entry name" value="Porins"/>
    <property type="match status" value="1"/>
</dbReference>
<dbReference type="GO" id="GO:0009279">
    <property type="term" value="C:cell outer membrane"/>
    <property type="evidence" value="ECO:0007669"/>
    <property type="project" value="UniProtKB-SubCell"/>
</dbReference>
<reference evidence="9" key="1">
    <citation type="submission" date="2015-09" db="EMBL/GenBank/DDBJ databases">
        <title>Draft Genome Sequences of Two Novel Amoeba-resistant Intranuclear Bacteria, Candidatus Berkiella cookevillensis and Candidatus Berkiella aquae.</title>
        <authorList>
            <person name="Mehari Y.T."/>
            <person name="Arivett B.A."/>
            <person name="Farone A.L."/>
            <person name="Gunderson J.H."/>
            <person name="Farone M.B."/>
        </authorList>
    </citation>
    <scope>NUCLEOTIDE SEQUENCE [LARGE SCALE GENOMIC DNA]</scope>
    <source>
        <strain evidence="9">HT99</strain>
    </source>
</reference>
<dbReference type="Pfam" id="PF03349">
    <property type="entry name" value="Toluene_X"/>
    <property type="match status" value="1"/>
</dbReference>
<evidence type="ECO:0000256" key="8">
    <source>
        <dbReference type="SAM" id="SignalP"/>
    </source>
</evidence>
<keyword evidence="3" id="KW-1134">Transmembrane beta strand</keyword>
<evidence type="ECO:0000256" key="3">
    <source>
        <dbReference type="ARBA" id="ARBA00022452"/>
    </source>
</evidence>
<protein>
    <submittedName>
        <fullName evidence="9">Long-chain fatty acid transport protein</fullName>
    </submittedName>
</protein>